<evidence type="ECO:0000313" key="2">
    <source>
        <dbReference type="Proteomes" id="UP001216674"/>
    </source>
</evidence>
<dbReference type="RefSeq" id="WP_276268646.1">
    <property type="nucleotide sequence ID" value="NZ_JARJLM010000626.1"/>
</dbReference>
<dbReference type="Proteomes" id="UP001216674">
    <property type="component" value="Unassembled WGS sequence"/>
</dbReference>
<dbReference type="InterPro" id="IPR008727">
    <property type="entry name" value="PAAR_motif"/>
</dbReference>
<name>A0ABT6B1K6_9BURK</name>
<dbReference type="Gene3D" id="2.60.200.60">
    <property type="match status" value="1"/>
</dbReference>
<accession>A0ABT6B1K6</accession>
<evidence type="ECO:0000313" key="1">
    <source>
        <dbReference type="EMBL" id="MDF3838770.1"/>
    </source>
</evidence>
<dbReference type="CDD" id="cd14744">
    <property type="entry name" value="PAAR_CT_2"/>
    <property type="match status" value="1"/>
</dbReference>
<reference evidence="1 2" key="1">
    <citation type="submission" date="2023-03" db="EMBL/GenBank/DDBJ databases">
        <title>Draft assemblies of triclosan tolerant bacteria isolated from returned activated sludge.</title>
        <authorList>
            <person name="Van Hamelsveld S."/>
        </authorList>
    </citation>
    <scope>NUCLEOTIDE SEQUENCE [LARGE SCALE GENOMIC DNA]</scope>
    <source>
        <strain evidence="1 2">GW210010_S58</strain>
    </source>
</reference>
<sequence>MKAILFPMRAIAFEGDPTDHNGYVMTATSTIFENGKRAALLGDLVYCPIDGHGVNPIVEGDETMRSDGKPLVTHLCKAACGCSILAVHSTLSAR</sequence>
<protein>
    <submittedName>
        <fullName evidence="1">PAAR domain-containing protein</fullName>
    </submittedName>
</protein>
<organism evidence="1 2">
    <name type="scientific">Cupriavidus basilensis</name>
    <dbReference type="NCBI Taxonomy" id="68895"/>
    <lineage>
        <taxon>Bacteria</taxon>
        <taxon>Pseudomonadati</taxon>
        <taxon>Pseudomonadota</taxon>
        <taxon>Betaproteobacteria</taxon>
        <taxon>Burkholderiales</taxon>
        <taxon>Burkholderiaceae</taxon>
        <taxon>Cupriavidus</taxon>
    </lineage>
</organism>
<dbReference type="Pfam" id="PF05488">
    <property type="entry name" value="PAAR_motif"/>
    <property type="match status" value="1"/>
</dbReference>
<keyword evidence="2" id="KW-1185">Reference proteome</keyword>
<proteinExistence type="predicted"/>
<comment type="caution">
    <text evidence="1">The sequence shown here is derived from an EMBL/GenBank/DDBJ whole genome shotgun (WGS) entry which is preliminary data.</text>
</comment>
<dbReference type="EMBL" id="JARJLM010000626">
    <property type="protein sequence ID" value="MDF3838770.1"/>
    <property type="molecule type" value="Genomic_DNA"/>
</dbReference>
<gene>
    <name evidence="1" type="ORF">P3W85_38425</name>
</gene>